<protein>
    <submittedName>
        <fullName evidence="2">DNA-binding transcriptional regulator, PadR family</fullName>
    </submittedName>
</protein>
<evidence type="ECO:0000313" key="3">
    <source>
        <dbReference type="Proteomes" id="UP000184476"/>
    </source>
</evidence>
<dbReference type="EMBL" id="FQVL01000001">
    <property type="protein sequence ID" value="SHE49933.1"/>
    <property type="molecule type" value="Genomic_DNA"/>
</dbReference>
<dbReference type="RefSeq" id="WP_073152091.1">
    <property type="nucleotide sequence ID" value="NZ_FQVL01000001.1"/>
</dbReference>
<dbReference type="STRING" id="112248.SAMN05444392_101729"/>
<feature type="domain" description="Transcription regulator PadR N-terminal" evidence="1">
    <location>
        <begin position="14"/>
        <end position="87"/>
    </location>
</feature>
<accession>A0A1M4TZW0</accession>
<dbReference type="OrthoDB" id="9808762at2"/>
<dbReference type="SUPFAM" id="SSF46785">
    <property type="entry name" value="Winged helix' DNA-binding domain"/>
    <property type="match status" value="1"/>
</dbReference>
<dbReference type="Pfam" id="PF03551">
    <property type="entry name" value="PadR"/>
    <property type="match status" value="1"/>
</dbReference>
<dbReference type="AlphaFoldDB" id="A0A1M4TZW0"/>
<evidence type="ECO:0000313" key="2">
    <source>
        <dbReference type="EMBL" id="SHE49933.1"/>
    </source>
</evidence>
<keyword evidence="3" id="KW-1185">Reference proteome</keyword>
<dbReference type="InterPro" id="IPR036390">
    <property type="entry name" value="WH_DNA-bd_sf"/>
</dbReference>
<dbReference type="PANTHER" id="PTHR33169">
    <property type="entry name" value="PADR-FAMILY TRANSCRIPTIONAL REGULATOR"/>
    <property type="match status" value="1"/>
</dbReference>
<name>A0A1M4TZW0_9BACL</name>
<sequence length="197" mass="22760">MPKSKRSNLLALAVLSLLNESPMHPYEIGVTMKKRGISDTIKLNTGSLYAVIDHLLKNKMIRAKETLKEGKHPARTIYELTPAGYDEFFDWLRYLVQKPVKEYTQFAAGLAFLAHLSPHEAYELLRKRKSNLAEQIKTIRSSIDITQQSGVSRLFIIETEYELALLEAEKIWLEQIIRDISEGLLTIRKSDEWKWSK</sequence>
<reference evidence="2 3" key="1">
    <citation type="submission" date="2016-11" db="EMBL/GenBank/DDBJ databases">
        <authorList>
            <person name="Jaros S."/>
            <person name="Januszkiewicz K."/>
            <person name="Wedrychowicz H."/>
        </authorList>
    </citation>
    <scope>NUCLEOTIDE SEQUENCE [LARGE SCALE GENOMIC DNA]</scope>
    <source>
        <strain evidence="2 3">DSM 44666</strain>
    </source>
</reference>
<keyword evidence="2" id="KW-0238">DNA-binding</keyword>
<organism evidence="2 3">
    <name type="scientific">Seinonella peptonophila</name>
    <dbReference type="NCBI Taxonomy" id="112248"/>
    <lineage>
        <taxon>Bacteria</taxon>
        <taxon>Bacillati</taxon>
        <taxon>Bacillota</taxon>
        <taxon>Bacilli</taxon>
        <taxon>Bacillales</taxon>
        <taxon>Thermoactinomycetaceae</taxon>
        <taxon>Seinonella</taxon>
    </lineage>
</organism>
<dbReference type="PANTHER" id="PTHR33169:SF27">
    <property type="entry name" value="TRANSCRIPTIONAL REGULATOR PADR FAMILY PROTEIN"/>
    <property type="match status" value="1"/>
</dbReference>
<gene>
    <name evidence="2" type="ORF">SAMN05444392_101729</name>
</gene>
<dbReference type="InterPro" id="IPR005149">
    <property type="entry name" value="Tscrpt_reg_PadR_N"/>
</dbReference>
<dbReference type="InterPro" id="IPR036388">
    <property type="entry name" value="WH-like_DNA-bd_sf"/>
</dbReference>
<dbReference type="Proteomes" id="UP000184476">
    <property type="component" value="Unassembled WGS sequence"/>
</dbReference>
<dbReference type="InterPro" id="IPR052509">
    <property type="entry name" value="Metal_resp_DNA-bind_regulator"/>
</dbReference>
<evidence type="ECO:0000259" key="1">
    <source>
        <dbReference type="Pfam" id="PF03551"/>
    </source>
</evidence>
<proteinExistence type="predicted"/>
<dbReference type="Gene3D" id="1.10.10.10">
    <property type="entry name" value="Winged helix-like DNA-binding domain superfamily/Winged helix DNA-binding domain"/>
    <property type="match status" value="1"/>
</dbReference>
<dbReference type="GO" id="GO:0003677">
    <property type="term" value="F:DNA binding"/>
    <property type="evidence" value="ECO:0007669"/>
    <property type="project" value="UniProtKB-KW"/>
</dbReference>